<evidence type="ECO:0000256" key="8">
    <source>
        <dbReference type="ARBA" id="ARBA00023180"/>
    </source>
</evidence>
<dbReference type="PANTHER" id="PTHR12812:SF0">
    <property type="entry name" value="HEPARAN-SULFATE 6-O-SULFOTRANSFERASE"/>
    <property type="match status" value="1"/>
</dbReference>
<dbReference type="SUPFAM" id="SSF52540">
    <property type="entry name" value="P-loop containing nucleoside triphosphate hydrolases"/>
    <property type="match status" value="1"/>
</dbReference>
<keyword evidence="11" id="KW-1185">Reference proteome</keyword>
<evidence type="ECO:0000256" key="6">
    <source>
        <dbReference type="ARBA" id="ARBA00022989"/>
    </source>
</evidence>
<keyword evidence="3 9" id="KW-0808">Transferase</keyword>
<dbReference type="InterPro" id="IPR010635">
    <property type="entry name" value="Heparan_SO4-6-sulfoTrfase"/>
</dbReference>
<dbReference type="FunFam" id="3.40.50.300:FF:000347">
    <property type="entry name" value="Heparan-sulfate 6-O-sulfotransferase"/>
    <property type="match status" value="1"/>
</dbReference>
<evidence type="ECO:0000256" key="2">
    <source>
        <dbReference type="ARBA" id="ARBA00010109"/>
    </source>
</evidence>
<dbReference type="Pfam" id="PF03567">
    <property type="entry name" value="Sulfotransfer_2"/>
    <property type="match status" value="1"/>
</dbReference>
<dbReference type="Proteomes" id="UP001159428">
    <property type="component" value="Unassembled WGS sequence"/>
</dbReference>
<organism evidence="10 11">
    <name type="scientific">Pocillopora meandrina</name>
    <dbReference type="NCBI Taxonomy" id="46732"/>
    <lineage>
        <taxon>Eukaryota</taxon>
        <taxon>Metazoa</taxon>
        <taxon>Cnidaria</taxon>
        <taxon>Anthozoa</taxon>
        <taxon>Hexacorallia</taxon>
        <taxon>Scleractinia</taxon>
        <taxon>Astrocoeniina</taxon>
        <taxon>Pocilloporidae</taxon>
        <taxon>Pocillopora</taxon>
    </lineage>
</organism>
<keyword evidence="7 9" id="KW-0472">Membrane</keyword>
<sequence length="356" mass="41229">MGFHGKLKFCFSLVAVASTAAGFFFIYVCSRISCQNASKGSSMAEYKAGRVNYFEGNIGKEFQFDLEGNDIIVFLHMQKTGGTKFGKHLVKNLDIKHPCDCVRRRKRCDCRRPNSNEIWLFSRYSIGWPCGLHADWTELKVCVPGLINKLEGGKRSRKFLYITILREPVSRVLSELKCYQKGTTWKMSLHKCNGRVPTKEELPPCYTGENWEDVTLQEFLNCSSNLAFNRQTRMLADLELVGCYNRSAMSRVPREEILLESAKRNLASMAYFALVEYQLESQYLFERTFGMKFRQQFVQMSKEETRAAEVVPSSKDLARIQELNELDSKLYSFAKELFFERLKYFKERDKEGISQV</sequence>
<protein>
    <recommendedName>
        <fullName evidence="9">Heparan-sulfate 6-O-sulfotransferase</fullName>
        <ecNumber evidence="9">2.8.2.-</ecNumber>
    </recommendedName>
</protein>
<dbReference type="AlphaFoldDB" id="A0AAU9XE64"/>
<comment type="function">
    <text evidence="9">6-O-sulfation enzyme which catalyzes the transfer of sulfate from 3'-phosphoadenosine 5'-phosphosulfate (PAPS) to position 6 of the N-sulfoglucosamine residue (GlcNS) of heparan sulfate.</text>
</comment>
<evidence type="ECO:0000256" key="5">
    <source>
        <dbReference type="ARBA" id="ARBA00022968"/>
    </source>
</evidence>
<evidence type="ECO:0000256" key="7">
    <source>
        <dbReference type="ARBA" id="ARBA00023136"/>
    </source>
</evidence>
<reference evidence="10 11" key="1">
    <citation type="submission" date="2022-05" db="EMBL/GenBank/DDBJ databases">
        <authorList>
            <consortium name="Genoscope - CEA"/>
            <person name="William W."/>
        </authorList>
    </citation>
    <scope>NUCLEOTIDE SEQUENCE [LARGE SCALE GENOMIC DNA]</scope>
</reference>
<evidence type="ECO:0000313" key="11">
    <source>
        <dbReference type="Proteomes" id="UP001159428"/>
    </source>
</evidence>
<dbReference type="EMBL" id="CALNXJ010000040">
    <property type="protein sequence ID" value="CAH3145633.1"/>
    <property type="molecule type" value="Genomic_DNA"/>
</dbReference>
<evidence type="ECO:0000256" key="9">
    <source>
        <dbReference type="RuleBase" id="RU364122"/>
    </source>
</evidence>
<evidence type="ECO:0000313" key="10">
    <source>
        <dbReference type="EMBL" id="CAH3145633.1"/>
    </source>
</evidence>
<evidence type="ECO:0000256" key="1">
    <source>
        <dbReference type="ARBA" id="ARBA00004606"/>
    </source>
</evidence>
<keyword evidence="5 9" id="KW-0735">Signal-anchor</keyword>
<gene>
    <name evidence="10" type="ORF">PMEA_00022673</name>
</gene>
<comment type="subcellular location">
    <subcellularLocation>
        <location evidence="1 9">Membrane</location>
        <topology evidence="1 9">Single-pass type II membrane protein</topology>
    </subcellularLocation>
</comment>
<keyword evidence="8" id="KW-0325">Glycoprotein</keyword>
<dbReference type="EC" id="2.8.2.-" evidence="9"/>
<comment type="catalytic activity">
    <reaction evidence="9">
        <text>alpha-D-glucosaminyl-[heparan sulfate](n) + 3'-phosphoadenylyl sulfate = 6-sulfo-alpha-D-glucosaminyl-[heparan sulfate](n) + adenosine 3',5'-bisphosphate + H(+)</text>
        <dbReference type="Rhea" id="RHEA:56604"/>
        <dbReference type="Rhea" id="RHEA-COMP:9830"/>
        <dbReference type="Rhea" id="RHEA-COMP:14621"/>
        <dbReference type="ChEBI" id="CHEBI:15378"/>
        <dbReference type="ChEBI" id="CHEBI:58339"/>
        <dbReference type="ChEBI" id="CHEBI:58343"/>
        <dbReference type="ChEBI" id="CHEBI:58388"/>
        <dbReference type="ChEBI" id="CHEBI:140604"/>
    </reaction>
</comment>
<proteinExistence type="inferred from homology"/>
<dbReference type="InterPro" id="IPR005331">
    <property type="entry name" value="Sulfotransferase"/>
</dbReference>
<dbReference type="GO" id="GO:0017095">
    <property type="term" value="F:heparan sulfate 6-sulfotransferase activity"/>
    <property type="evidence" value="ECO:0007669"/>
    <property type="project" value="TreeGrafter"/>
</dbReference>
<dbReference type="Gene3D" id="3.40.50.300">
    <property type="entry name" value="P-loop containing nucleotide triphosphate hydrolases"/>
    <property type="match status" value="1"/>
</dbReference>
<accession>A0AAU9XE64</accession>
<comment type="caution">
    <text evidence="10">The sequence shown here is derived from an EMBL/GenBank/DDBJ whole genome shotgun (WGS) entry which is preliminary data.</text>
</comment>
<feature type="transmembrane region" description="Helical" evidence="9">
    <location>
        <begin position="7"/>
        <end position="28"/>
    </location>
</feature>
<name>A0AAU9XE64_9CNID</name>
<dbReference type="GO" id="GO:0016020">
    <property type="term" value="C:membrane"/>
    <property type="evidence" value="ECO:0007669"/>
    <property type="project" value="UniProtKB-SubCell"/>
</dbReference>
<evidence type="ECO:0000256" key="4">
    <source>
        <dbReference type="ARBA" id="ARBA00022692"/>
    </source>
</evidence>
<evidence type="ECO:0000256" key="3">
    <source>
        <dbReference type="ARBA" id="ARBA00022679"/>
    </source>
</evidence>
<keyword evidence="4 9" id="KW-0812">Transmembrane</keyword>
<comment type="similarity">
    <text evidence="2 9">Belongs to the sulfotransferase 6 family.</text>
</comment>
<keyword evidence="6 9" id="KW-1133">Transmembrane helix</keyword>
<dbReference type="InterPro" id="IPR027417">
    <property type="entry name" value="P-loop_NTPase"/>
</dbReference>
<dbReference type="PANTHER" id="PTHR12812">
    <property type="entry name" value="HEPARAN SULFATE 6-O-SULFOTRANSFERASE 3"/>
    <property type="match status" value="1"/>
</dbReference>